<evidence type="ECO:0000313" key="11">
    <source>
        <dbReference type="EMBL" id="MBB3048439.1"/>
    </source>
</evidence>
<dbReference type="GO" id="GO:0005886">
    <property type="term" value="C:plasma membrane"/>
    <property type="evidence" value="ECO:0007669"/>
    <property type="project" value="UniProtKB-SubCell"/>
</dbReference>
<evidence type="ECO:0000256" key="1">
    <source>
        <dbReference type="ARBA" id="ARBA00004429"/>
    </source>
</evidence>
<dbReference type="Pfam" id="PF04290">
    <property type="entry name" value="DctQ"/>
    <property type="match status" value="1"/>
</dbReference>
<dbReference type="AlphaFoldDB" id="A0A7W4Z6E8"/>
<dbReference type="PANTHER" id="PTHR35011:SF4">
    <property type="entry name" value="SLL1102 PROTEIN"/>
    <property type="match status" value="1"/>
</dbReference>
<evidence type="ECO:0000256" key="3">
    <source>
        <dbReference type="ARBA" id="ARBA00022475"/>
    </source>
</evidence>
<dbReference type="GO" id="GO:0022857">
    <property type="term" value="F:transmembrane transporter activity"/>
    <property type="evidence" value="ECO:0007669"/>
    <property type="project" value="UniProtKB-UniRule"/>
</dbReference>
<evidence type="ECO:0000259" key="10">
    <source>
        <dbReference type="Pfam" id="PF04290"/>
    </source>
</evidence>
<keyword evidence="12" id="KW-1185">Reference proteome</keyword>
<proteinExistence type="inferred from homology"/>
<evidence type="ECO:0000256" key="5">
    <source>
        <dbReference type="ARBA" id="ARBA00022692"/>
    </source>
</evidence>
<evidence type="ECO:0000256" key="7">
    <source>
        <dbReference type="ARBA" id="ARBA00023136"/>
    </source>
</evidence>
<comment type="subunit">
    <text evidence="9">The complex comprises the extracytoplasmic solute receptor protein and the two transmembrane proteins.</text>
</comment>
<evidence type="ECO:0000256" key="4">
    <source>
        <dbReference type="ARBA" id="ARBA00022519"/>
    </source>
</evidence>
<feature type="transmembrane region" description="Helical" evidence="9">
    <location>
        <begin position="53"/>
        <end position="70"/>
    </location>
</feature>
<evidence type="ECO:0000313" key="12">
    <source>
        <dbReference type="Proteomes" id="UP000537130"/>
    </source>
</evidence>
<keyword evidence="4 9" id="KW-0997">Cell inner membrane</keyword>
<organism evidence="11 12">
    <name type="scientific">Litorivivens lipolytica</name>
    <dbReference type="NCBI Taxonomy" id="1524264"/>
    <lineage>
        <taxon>Bacteria</taxon>
        <taxon>Pseudomonadati</taxon>
        <taxon>Pseudomonadota</taxon>
        <taxon>Gammaproteobacteria</taxon>
        <taxon>Litorivivens</taxon>
    </lineage>
</organism>
<dbReference type="EMBL" id="JACHWY010000003">
    <property type="protein sequence ID" value="MBB3048439.1"/>
    <property type="molecule type" value="Genomic_DNA"/>
</dbReference>
<evidence type="ECO:0000256" key="9">
    <source>
        <dbReference type="RuleBase" id="RU369079"/>
    </source>
</evidence>
<reference evidence="11 12" key="1">
    <citation type="submission" date="2020-08" db="EMBL/GenBank/DDBJ databases">
        <title>Genomic Encyclopedia of Type Strains, Phase III (KMG-III): the genomes of soil and plant-associated and newly described type strains.</title>
        <authorList>
            <person name="Whitman W."/>
        </authorList>
    </citation>
    <scope>NUCLEOTIDE SEQUENCE [LARGE SCALE GENOMIC DNA]</scope>
    <source>
        <strain evidence="11 12">CECT 8654</strain>
    </source>
</reference>
<accession>A0A7W4Z6E8</accession>
<dbReference type="InterPro" id="IPR055348">
    <property type="entry name" value="DctQ"/>
</dbReference>
<keyword evidence="6 9" id="KW-1133">Transmembrane helix</keyword>
<feature type="domain" description="Tripartite ATP-independent periplasmic transporters DctQ component" evidence="10">
    <location>
        <begin position="29"/>
        <end position="162"/>
    </location>
</feature>
<dbReference type="Proteomes" id="UP000537130">
    <property type="component" value="Unassembled WGS sequence"/>
</dbReference>
<comment type="caution">
    <text evidence="11">The sequence shown here is derived from an EMBL/GenBank/DDBJ whole genome shotgun (WGS) entry which is preliminary data.</text>
</comment>
<keyword evidence="7 9" id="KW-0472">Membrane</keyword>
<comment type="subcellular location">
    <subcellularLocation>
        <location evidence="1 9">Cell inner membrane</location>
        <topology evidence="1 9">Multi-pass membrane protein</topology>
    </subcellularLocation>
</comment>
<feature type="transmembrane region" description="Helical" evidence="9">
    <location>
        <begin position="131"/>
        <end position="152"/>
    </location>
</feature>
<dbReference type="PANTHER" id="PTHR35011">
    <property type="entry name" value="2,3-DIKETO-L-GULONATE TRAP TRANSPORTER SMALL PERMEASE PROTEIN YIAM"/>
    <property type="match status" value="1"/>
</dbReference>
<feature type="transmembrane region" description="Helical" evidence="9">
    <location>
        <begin position="21"/>
        <end position="41"/>
    </location>
</feature>
<dbReference type="InterPro" id="IPR007387">
    <property type="entry name" value="TRAP_DctQ"/>
</dbReference>
<sequence>MRIITALSSTLDAYSESVGRLLAWLLPLLMLNTCVVVFLRYGLELGSTYLQELSTYLHATVFMLGAGYTLKRDGHVRVDVLYRRMSPYRQAWVNAIGTLVFLLPLCGYVLISSWDFVQHAWLIREGSAEPGGIPAVYALKALIPLMAVNLALQGISEFCKSLAVLLEAPAHD</sequence>
<gene>
    <name evidence="11" type="ORF">FHR99_002713</name>
</gene>
<comment type="function">
    <text evidence="9">Part of the tripartite ATP-independent periplasmic (TRAP) transport system.</text>
</comment>
<feature type="transmembrane region" description="Helical" evidence="9">
    <location>
        <begin position="91"/>
        <end position="111"/>
    </location>
</feature>
<keyword evidence="3" id="KW-1003">Cell membrane</keyword>
<keyword evidence="5 9" id="KW-0812">Transmembrane</keyword>
<comment type="similarity">
    <text evidence="8 9">Belongs to the TRAP transporter small permease family.</text>
</comment>
<evidence type="ECO:0000256" key="8">
    <source>
        <dbReference type="ARBA" id="ARBA00038436"/>
    </source>
</evidence>
<dbReference type="RefSeq" id="WP_183411222.1">
    <property type="nucleotide sequence ID" value="NZ_JACHWY010000003.1"/>
</dbReference>
<name>A0A7W4Z6E8_9GAMM</name>
<evidence type="ECO:0000256" key="2">
    <source>
        <dbReference type="ARBA" id="ARBA00022448"/>
    </source>
</evidence>
<keyword evidence="2 9" id="KW-0813">Transport</keyword>
<protein>
    <recommendedName>
        <fullName evidence="9">TRAP transporter small permease protein</fullName>
    </recommendedName>
</protein>
<evidence type="ECO:0000256" key="6">
    <source>
        <dbReference type="ARBA" id="ARBA00022989"/>
    </source>
</evidence>